<dbReference type="EMBL" id="BSXS01005832">
    <property type="protein sequence ID" value="GME84843.1"/>
    <property type="molecule type" value="Genomic_DNA"/>
</dbReference>
<comment type="caution">
    <text evidence="1">The sequence shown here is derived from an EMBL/GenBank/DDBJ whole genome shotgun (WGS) entry which is preliminary data.</text>
</comment>
<dbReference type="Proteomes" id="UP001165064">
    <property type="component" value="Unassembled WGS sequence"/>
</dbReference>
<accession>A0ACB5TAU4</accession>
<organism evidence="1 2">
    <name type="scientific">Ambrosiozyma monospora</name>
    <name type="common">Yeast</name>
    <name type="synonym">Endomycopsis monosporus</name>
    <dbReference type="NCBI Taxonomy" id="43982"/>
    <lineage>
        <taxon>Eukaryota</taxon>
        <taxon>Fungi</taxon>
        <taxon>Dikarya</taxon>
        <taxon>Ascomycota</taxon>
        <taxon>Saccharomycotina</taxon>
        <taxon>Pichiomycetes</taxon>
        <taxon>Pichiales</taxon>
        <taxon>Pichiaceae</taxon>
        <taxon>Ambrosiozyma</taxon>
    </lineage>
</organism>
<keyword evidence="2" id="KW-1185">Reference proteome</keyword>
<sequence>MFARQALRSSARFGFKPMAARNASSIADQATGALNSTVYWAKVSGEVAKQIYIKEGLAPPTISEFQKVYGEGLSQFLKFTKDPKDYTLQVVGCAKSTSKDQWFRYAAYAIQFFGLFALGEIIGRRQIVGYPSFGPKEHAH</sequence>
<name>A0ACB5TAU4_AMBMO</name>
<gene>
    <name evidence="1" type="ORF">Amon02_000714400</name>
</gene>
<proteinExistence type="predicted"/>
<reference evidence="1" key="1">
    <citation type="submission" date="2023-04" db="EMBL/GenBank/DDBJ databases">
        <title>Ambrosiozyma monospora NBRC 10751.</title>
        <authorList>
            <person name="Ichikawa N."/>
            <person name="Sato H."/>
            <person name="Tonouchi N."/>
        </authorList>
    </citation>
    <scope>NUCLEOTIDE SEQUENCE</scope>
    <source>
        <strain evidence="1">NBRC 10751</strain>
    </source>
</reference>
<evidence type="ECO:0000313" key="1">
    <source>
        <dbReference type="EMBL" id="GME84843.1"/>
    </source>
</evidence>
<evidence type="ECO:0000313" key="2">
    <source>
        <dbReference type="Proteomes" id="UP001165064"/>
    </source>
</evidence>
<protein>
    <submittedName>
        <fullName evidence="1">Unnamed protein product</fullName>
    </submittedName>
</protein>